<organism evidence="1">
    <name type="scientific">uncultured Rubrobacteraceae bacterium</name>
    <dbReference type="NCBI Taxonomy" id="349277"/>
    <lineage>
        <taxon>Bacteria</taxon>
        <taxon>Bacillati</taxon>
        <taxon>Actinomycetota</taxon>
        <taxon>Rubrobacteria</taxon>
        <taxon>Rubrobacterales</taxon>
        <taxon>Rubrobacteraceae</taxon>
        <taxon>environmental samples</taxon>
    </lineage>
</organism>
<protein>
    <submittedName>
        <fullName evidence="1">Uncharacterized protein</fullName>
    </submittedName>
</protein>
<name>A0A6J4QTJ3_9ACTN</name>
<dbReference type="AlphaFoldDB" id="A0A6J4QTJ3"/>
<evidence type="ECO:0000313" key="1">
    <source>
        <dbReference type="EMBL" id="CAA9451661.1"/>
    </source>
</evidence>
<reference evidence="1" key="1">
    <citation type="submission" date="2020-02" db="EMBL/GenBank/DDBJ databases">
        <authorList>
            <person name="Meier V. D."/>
        </authorList>
    </citation>
    <scope>NUCLEOTIDE SEQUENCE</scope>
    <source>
        <strain evidence="1">AVDCRST_MAG37</strain>
    </source>
</reference>
<accession>A0A6J4QTJ3</accession>
<dbReference type="EMBL" id="CADCVD010000120">
    <property type="protein sequence ID" value="CAA9451661.1"/>
    <property type="molecule type" value="Genomic_DNA"/>
</dbReference>
<proteinExistence type="predicted"/>
<gene>
    <name evidence="1" type="ORF">AVDCRST_MAG37-2403</name>
</gene>
<sequence length="36" mass="3514">MPFWSKTQGAALAIGTLAAMDAGAVGFVFQAAGSAV</sequence>